<organism evidence="1">
    <name type="scientific">viral metagenome</name>
    <dbReference type="NCBI Taxonomy" id="1070528"/>
    <lineage>
        <taxon>unclassified sequences</taxon>
        <taxon>metagenomes</taxon>
        <taxon>organismal metagenomes</taxon>
    </lineage>
</organism>
<reference evidence="1" key="1">
    <citation type="journal article" date="2020" name="Nature">
        <title>Giant virus diversity and host interactions through global metagenomics.</title>
        <authorList>
            <person name="Schulz F."/>
            <person name="Roux S."/>
            <person name="Paez-Espino D."/>
            <person name="Jungbluth S."/>
            <person name="Walsh D.A."/>
            <person name="Denef V.J."/>
            <person name="McMahon K.D."/>
            <person name="Konstantinidis K.T."/>
            <person name="Eloe-Fadrosh E.A."/>
            <person name="Kyrpides N.C."/>
            <person name="Woyke T."/>
        </authorList>
    </citation>
    <scope>NUCLEOTIDE SEQUENCE</scope>
    <source>
        <strain evidence="1">GVMAG-M-3300020727-4</strain>
    </source>
</reference>
<protein>
    <submittedName>
        <fullName evidence="1">Uncharacterized protein</fullName>
    </submittedName>
</protein>
<proteinExistence type="predicted"/>
<dbReference type="AlphaFoldDB" id="A0A6C0CFV5"/>
<accession>A0A6C0CFV5</accession>
<evidence type="ECO:0000313" key="1">
    <source>
        <dbReference type="EMBL" id="QHT03032.1"/>
    </source>
</evidence>
<sequence>MVSTCNQNCICINSDCAFKHYISYKERKIVKQFYDKLDISKDEPNAASRKKNCTFGQLCDKESCGFRHRIIYANREKLIVSYRYSKICSNESEKTVQSKQVAAKTIDNITSKNMFLTLDIDEEPDEIQTVVIVEKKPEIMPVEVKPYVGRAWNKVVLNEDKPEKKVDMTVSNSTWEELDDEDFYMKFD</sequence>
<dbReference type="EMBL" id="MN739404">
    <property type="protein sequence ID" value="QHT03032.1"/>
    <property type="molecule type" value="Genomic_DNA"/>
</dbReference>
<name>A0A6C0CFV5_9ZZZZ</name>